<reference evidence="1 2" key="1">
    <citation type="submission" date="2015-03" db="EMBL/GenBank/DDBJ databases">
        <title>Genome assembly of Sandaracinus amylolyticus DSM 53668.</title>
        <authorList>
            <person name="Sharma G."/>
            <person name="Subramanian S."/>
        </authorList>
    </citation>
    <scope>NUCLEOTIDE SEQUENCE [LARGE SCALE GENOMIC DNA]</scope>
    <source>
        <strain evidence="1 2">DSM 53668</strain>
    </source>
</reference>
<accession>A0A0F6W3K0</accession>
<evidence type="ECO:0000313" key="2">
    <source>
        <dbReference type="Proteomes" id="UP000034883"/>
    </source>
</evidence>
<dbReference type="Proteomes" id="UP000034883">
    <property type="component" value="Chromosome"/>
</dbReference>
<evidence type="ECO:0000313" key="1">
    <source>
        <dbReference type="EMBL" id="AKF06511.1"/>
    </source>
</evidence>
<name>A0A0F6W3K0_9BACT</name>
<proteinExistence type="predicted"/>
<protein>
    <submittedName>
        <fullName evidence="1">Uncharacterized protein</fullName>
    </submittedName>
</protein>
<keyword evidence="2" id="KW-1185">Reference proteome</keyword>
<dbReference type="PROSITE" id="PS51257">
    <property type="entry name" value="PROKAR_LIPOPROTEIN"/>
    <property type="match status" value="1"/>
</dbReference>
<dbReference type="KEGG" id="samy:DB32_003660"/>
<dbReference type="RefSeq" id="WP_053233676.1">
    <property type="nucleotide sequence ID" value="NZ_CP011125.1"/>
</dbReference>
<sequence length="491" mass="50148">MRGTKGLSVALTALLSIGCGGYACGELRWSADEGRCVCPAGTTPTDTGTCVSADGGPTTGDAGADAAANDAAVGDAGPPSAPECETALDCDAPGLVECVARRCVFCARSSGSETIREGVVLRPALAVDVRRAAGSPPVALVATMGEGSAPALLHRFEVERLDARTDVSLTDAARQACPESGAVESVAFDTRGEMSGVVPIIGVVLAEAGGLARAITMLEGDGDRAAALTGVSSGCRRRTAPAAYLPSSVMTDVVHVVREQRADASTGLVALEQDLYVNVYQDVDAEVGDADEGTRLARIGEHVLVAGSSFGEIVWWHASASGASAGTMRTPGRTGDIDAAFVAPGSDAMPARGWLTYPVDDRVRFVEVDCDRWACRAVGESAELVTGAARVLDADVDVLGGRAVVLSAERGADGRERVMLRVLRGNRAPFDAPSGGREIALGTAPDGARIASLALDASPGSTPWLAVAWIVEDAGARSSAHAQTFAATCAR</sequence>
<dbReference type="AlphaFoldDB" id="A0A0F6W3K0"/>
<dbReference type="EMBL" id="CP011125">
    <property type="protein sequence ID" value="AKF06511.1"/>
    <property type="molecule type" value="Genomic_DNA"/>
</dbReference>
<organism evidence="1 2">
    <name type="scientific">Sandaracinus amylolyticus</name>
    <dbReference type="NCBI Taxonomy" id="927083"/>
    <lineage>
        <taxon>Bacteria</taxon>
        <taxon>Pseudomonadati</taxon>
        <taxon>Myxococcota</taxon>
        <taxon>Polyangia</taxon>
        <taxon>Polyangiales</taxon>
        <taxon>Sandaracinaceae</taxon>
        <taxon>Sandaracinus</taxon>
    </lineage>
</organism>
<dbReference type="STRING" id="927083.DB32_003660"/>
<gene>
    <name evidence="1" type="ORF">DB32_003660</name>
</gene>